<dbReference type="Pfam" id="PF01266">
    <property type="entry name" value="DAO"/>
    <property type="match status" value="1"/>
</dbReference>
<protein>
    <recommendedName>
        <fullName evidence="2">FAD dependent oxidoreductase domain-containing protein</fullName>
    </recommendedName>
</protein>
<feature type="compositionally biased region" description="Low complexity" evidence="1">
    <location>
        <begin position="20"/>
        <end position="30"/>
    </location>
</feature>
<dbReference type="GO" id="GO:0005737">
    <property type="term" value="C:cytoplasm"/>
    <property type="evidence" value="ECO:0007669"/>
    <property type="project" value="TreeGrafter"/>
</dbReference>
<gene>
    <name evidence="3" type="ORF">GPECTOR_75g742</name>
</gene>
<dbReference type="AlphaFoldDB" id="A0A150G2F2"/>
<evidence type="ECO:0000259" key="2">
    <source>
        <dbReference type="Pfam" id="PF01266"/>
    </source>
</evidence>
<reference evidence="4" key="1">
    <citation type="journal article" date="2016" name="Nat. Commun.">
        <title>The Gonium pectorale genome demonstrates co-option of cell cycle regulation during the evolution of multicellularity.</title>
        <authorList>
            <person name="Hanschen E.R."/>
            <person name="Marriage T.N."/>
            <person name="Ferris P.J."/>
            <person name="Hamaji T."/>
            <person name="Toyoda A."/>
            <person name="Fujiyama A."/>
            <person name="Neme R."/>
            <person name="Noguchi H."/>
            <person name="Minakuchi Y."/>
            <person name="Suzuki M."/>
            <person name="Kawai-Toyooka H."/>
            <person name="Smith D.R."/>
            <person name="Sparks H."/>
            <person name="Anderson J."/>
            <person name="Bakaric R."/>
            <person name="Luria V."/>
            <person name="Karger A."/>
            <person name="Kirschner M.W."/>
            <person name="Durand P.M."/>
            <person name="Michod R.E."/>
            <person name="Nozaki H."/>
            <person name="Olson B.J."/>
        </authorList>
    </citation>
    <scope>NUCLEOTIDE SEQUENCE [LARGE SCALE GENOMIC DNA]</scope>
    <source>
        <strain evidence="4">NIES-2863</strain>
    </source>
</reference>
<dbReference type="PANTHER" id="PTHR13847">
    <property type="entry name" value="SARCOSINE DEHYDROGENASE-RELATED"/>
    <property type="match status" value="1"/>
</dbReference>
<dbReference type="InterPro" id="IPR036188">
    <property type="entry name" value="FAD/NAD-bd_sf"/>
</dbReference>
<evidence type="ECO:0000313" key="3">
    <source>
        <dbReference type="EMBL" id="KXZ44018.1"/>
    </source>
</evidence>
<dbReference type="InterPro" id="IPR006076">
    <property type="entry name" value="FAD-dep_OxRdtase"/>
</dbReference>
<evidence type="ECO:0000313" key="4">
    <source>
        <dbReference type="Proteomes" id="UP000075714"/>
    </source>
</evidence>
<proteinExistence type="predicted"/>
<comment type="caution">
    <text evidence="3">The sequence shown here is derived from an EMBL/GenBank/DDBJ whole genome shotgun (WGS) entry which is preliminary data.</text>
</comment>
<feature type="domain" description="FAD dependent oxidoreductase" evidence="2">
    <location>
        <begin position="65"/>
        <end position="113"/>
    </location>
</feature>
<evidence type="ECO:0000256" key="1">
    <source>
        <dbReference type="SAM" id="MobiDB-lite"/>
    </source>
</evidence>
<dbReference type="STRING" id="33097.A0A150G2F2"/>
<dbReference type="PANTHER" id="PTHR13847:SF281">
    <property type="entry name" value="FAD DEPENDENT OXIDOREDUCTASE DOMAIN-CONTAINING PROTEIN"/>
    <property type="match status" value="1"/>
</dbReference>
<sequence length="119" mass="12173">MGSAVTDTAGDVKRALSHGAAAADLAPAGPHKQHKAQLPSPLRDPWGQNELTQRFPRLDADVEADVVVVGAGLAGLGTAYRLAKAGKKVVVIESRLVGCGTAGRGMGLISPWSEGTYAS</sequence>
<dbReference type="SUPFAM" id="SSF51905">
    <property type="entry name" value="FAD/NAD(P)-binding domain"/>
    <property type="match status" value="1"/>
</dbReference>
<accession>A0A150G2F2</accession>
<dbReference type="Proteomes" id="UP000075714">
    <property type="component" value="Unassembled WGS sequence"/>
</dbReference>
<organism evidence="3 4">
    <name type="scientific">Gonium pectorale</name>
    <name type="common">Green alga</name>
    <dbReference type="NCBI Taxonomy" id="33097"/>
    <lineage>
        <taxon>Eukaryota</taxon>
        <taxon>Viridiplantae</taxon>
        <taxon>Chlorophyta</taxon>
        <taxon>core chlorophytes</taxon>
        <taxon>Chlorophyceae</taxon>
        <taxon>CS clade</taxon>
        <taxon>Chlamydomonadales</taxon>
        <taxon>Volvocaceae</taxon>
        <taxon>Gonium</taxon>
    </lineage>
</organism>
<feature type="region of interest" description="Disordered" evidence="1">
    <location>
        <begin position="20"/>
        <end position="51"/>
    </location>
</feature>
<name>A0A150G2F2_GONPE</name>
<dbReference type="Gene3D" id="3.50.50.60">
    <property type="entry name" value="FAD/NAD(P)-binding domain"/>
    <property type="match status" value="1"/>
</dbReference>
<dbReference type="EMBL" id="LSYV01000076">
    <property type="protein sequence ID" value="KXZ44018.1"/>
    <property type="molecule type" value="Genomic_DNA"/>
</dbReference>
<keyword evidence="4" id="KW-1185">Reference proteome</keyword>